<keyword evidence="1" id="KW-1133">Transmembrane helix</keyword>
<sequence>MRPAGQTRTTLRYRVSEPALAGLTAGAVVVPAPLFAAAVAVDAWTAGLVGLAAAVGVALHAALSAANDDDGGLSTADDPIRRASFAGGGAFLSGGLPALVVLSGLGGYFLAIGVVAAELTVVAALRVRLVGRDVVEATVRVVLGGALAAAVGAGVGSLAGL</sequence>
<name>A0ABD5WXM4_9EURY</name>
<evidence type="ECO:0000313" key="2">
    <source>
        <dbReference type="EMBL" id="MFC7097253.1"/>
    </source>
</evidence>
<accession>A0ABD5WXM4</accession>
<keyword evidence="3" id="KW-1185">Reference proteome</keyword>
<dbReference type="Proteomes" id="UP001596388">
    <property type="component" value="Unassembled WGS sequence"/>
</dbReference>
<dbReference type="EMBL" id="JBHTAG010000003">
    <property type="protein sequence ID" value="MFC7097253.1"/>
    <property type="molecule type" value="Genomic_DNA"/>
</dbReference>
<comment type="caution">
    <text evidence="2">The sequence shown here is derived from an EMBL/GenBank/DDBJ whole genome shotgun (WGS) entry which is preliminary data.</text>
</comment>
<feature type="transmembrane region" description="Helical" evidence="1">
    <location>
        <begin position="44"/>
        <end position="63"/>
    </location>
</feature>
<feature type="transmembrane region" description="Helical" evidence="1">
    <location>
        <begin position="83"/>
        <end position="102"/>
    </location>
</feature>
<dbReference type="GeneID" id="79268839"/>
<evidence type="ECO:0000313" key="3">
    <source>
        <dbReference type="Proteomes" id="UP001596388"/>
    </source>
</evidence>
<proteinExistence type="predicted"/>
<keyword evidence="1" id="KW-0472">Membrane</keyword>
<feature type="transmembrane region" description="Helical" evidence="1">
    <location>
        <begin position="108"/>
        <end position="127"/>
    </location>
</feature>
<evidence type="ECO:0000256" key="1">
    <source>
        <dbReference type="SAM" id="Phobius"/>
    </source>
</evidence>
<keyword evidence="1" id="KW-0812">Transmembrane</keyword>
<feature type="transmembrane region" description="Helical" evidence="1">
    <location>
        <begin position="20"/>
        <end position="38"/>
    </location>
</feature>
<organism evidence="2 3">
    <name type="scientific">Halobaculum marinum</name>
    <dbReference type="NCBI Taxonomy" id="3031996"/>
    <lineage>
        <taxon>Archaea</taxon>
        <taxon>Methanobacteriati</taxon>
        <taxon>Methanobacteriota</taxon>
        <taxon>Stenosarchaea group</taxon>
        <taxon>Halobacteria</taxon>
        <taxon>Halobacteriales</taxon>
        <taxon>Haloferacaceae</taxon>
        <taxon>Halobaculum</taxon>
    </lineage>
</organism>
<feature type="transmembrane region" description="Helical" evidence="1">
    <location>
        <begin position="139"/>
        <end position="159"/>
    </location>
</feature>
<dbReference type="AlphaFoldDB" id="A0ABD5WXM4"/>
<reference evidence="2 3" key="1">
    <citation type="journal article" date="2019" name="Int. J. Syst. Evol. Microbiol.">
        <title>The Global Catalogue of Microorganisms (GCM) 10K type strain sequencing project: providing services to taxonomists for standard genome sequencing and annotation.</title>
        <authorList>
            <consortium name="The Broad Institute Genomics Platform"/>
            <consortium name="The Broad Institute Genome Sequencing Center for Infectious Disease"/>
            <person name="Wu L."/>
            <person name="Ma J."/>
        </authorList>
    </citation>
    <scope>NUCLEOTIDE SEQUENCE [LARGE SCALE GENOMIC DNA]</scope>
    <source>
        <strain evidence="2 3">DT55</strain>
    </source>
</reference>
<protein>
    <submittedName>
        <fullName evidence="2">Uncharacterized protein</fullName>
    </submittedName>
</protein>
<gene>
    <name evidence="2" type="ORF">ACFQKD_08050</name>
</gene>
<dbReference type="RefSeq" id="WP_276238267.1">
    <property type="nucleotide sequence ID" value="NZ_CP119989.1"/>
</dbReference>